<dbReference type="Pfam" id="PF04153">
    <property type="entry name" value="NOT2_3_5_C"/>
    <property type="match status" value="1"/>
</dbReference>
<dbReference type="GeneID" id="179312"/>
<keyword evidence="2" id="KW-0805">Transcription regulation</keyword>
<accession>H2L031</accession>
<feature type="compositionally biased region" description="Basic and acidic residues" evidence="4">
    <location>
        <begin position="135"/>
        <end position="146"/>
    </location>
</feature>
<keyword evidence="7" id="KW-1185">Reference proteome</keyword>
<evidence type="ECO:0000256" key="4">
    <source>
        <dbReference type="SAM" id="MobiDB-lite"/>
    </source>
</evidence>
<name>H2L031_CAEEL</name>
<dbReference type="RefSeq" id="NP_505409.1">
    <property type="nucleotide sequence ID" value="NM_073008.7"/>
</dbReference>
<evidence type="ECO:0000259" key="5">
    <source>
        <dbReference type="Pfam" id="PF04153"/>
    </source>
</evidence>
<dbReference type="AGR" id="WB:WBGene00006499"/>
<evidence type="ECO:0000256" key="2">
    <source>
        <dbReference type="ARBA" id="ARBA00023015"/>
    </source>
</evidence>
<dbReference type="GO" id="GO:2000036">
    <property type="term" value="P:regulation of stem cell population maintenance"/>
    <property type="evidence" value="ECO:0000318"/>
    <property type="project" value="GO_Central"/>
</dbReference>
<feature type="region of interest" description="Disordered" evidence="4">
    <location>
        <begin position="1"/>
        <end position="315"/>
    </location>
</feature>
<protein>
    <submittedName>
        <fullName evidence="6">NOT2/NOT3/NOT5 C-terminal domain-containing protein</fullName>
    </submittedName>
</protein>
<dbReference type="GO" id="GO:0006355">
    <property type="term" value="P:regulation of DNA-templated transcription"/>
    <property type="evidence" value="ECO:0007669"/>
    <property type="project" value="InterPro"/>
</dbReference>
<dbReference type="InterPro" id="IPR038635">
    <property type="entry name" value="CCR4-NOT_su2/3/5_C_sf"/>
</dbReference>
<feature type="compositionally biased region" description="Polar residues" evidence="4">
    <location>
        <begin position="152"/>
        <end position="172"/>
    </location>
</feature>
<dbReference type="FunFam" id="2.30.30.1020:FF:000027">
    <property type="entry name" value="Protein CBR-TAG-153"/>
    <property type="match status" value="1"/>
</dbReference>
<feature type="compositionally biased region" description="Low complexity" evidence="4">
    <location>
        <begin position="724"/>
        <end position="733"/>
    </location>
</feature>
<dbReference type="AlphaFoldDB" id="H2L031"/>
<feature type="domain" description="NOT2/NOT3/NOT5 C-terminal" evidence="5">
    <location>
        <begin position="440"/>
        <end position="529"/>
    </location>
</feature>
<dbReference type="InterPro" id="IPR040168">
    <property type="entry name" value="Not2/3/5"/>
</dbReference>
<dbReference type="EMBL" id="BX284605">
    <property type="protein sequence ID" value="CCD71187.1"/>
    <property type="molecule type" value="Genomic_DNA"/>
</dbReference>
<evidence type="ECO:0000256" key="3">
    <source>
        <dbReference type="ARBA" id="ARBA00023163"/>
    </source>
</evidence>
<sequence length="733" mass="80503">MVRRGSRATGSAPAKNTSSALSSSGSTHNETQWKNLRPQTATGADTNLSKNTKSSDSANSSPGSRKSTSPPVSKKGIAQSGKGGRSSSNWRTTRGNGRHVAADPKFTITSEDFPALPGVRGGNGGTCNSTPSKNLKKEKENGKHGQGDLASTDDSGVSSASRGHTPNGSTGSRHVRAASTAGRFVKTDYEGKKKAHPASFANEEKAKRKNTSPVKERPPRGHGKQLRMAVQQPLSTSSPKKKTINANSATAAPSFMKLSKVGQKIPERRGGSRVSNPTLSSSNSSSPANDEKENKSKKPTEQPTAKSELIPESLPDKVKMKEQAPVKCAEQPKIQTILPSSHCIFHPTDVSKIILGPDGDMNNIPPTMLSDQYGMAAMLPILDIVKNRAINANTDLTEEKLRDKIKNENIEMMTIGFDLNELGVPMTTQDTNQKSVWETFAGPFASEPLLPANMGLTYNQVPNVYYTARTLQSSFDMLHNIPDKFGVHELFYIFYNLPKELWQLNAARELQYRGWRYNMKEKLWVHKKLGEPDDFGITITAPQNIFTVPASNQEDVMIGIFEIYDAEKARICSAELCLRRSDFEVPAWEQKVPDAYQKMVSAMIPKEMLWGPREDRKQYGLMQGITGLLAPGHGRNKVSNLVIPKQQPSERRLLSFAESPDITPTFDNPFGTNPTGNTAEDLYRQQMYAMIVQKMQMHQQQQFQQHQQLQSGGSASNLSKQATSSSFSSSNLF</sequence>
<dbReference type="Gene3D" id="2.30.30.1020">
    <property type="entry name" value="CCR4-NOT complex subunit 2/3/5, C-terminal domain"/>
    <property type="match status" value="1"/>
</dbReference>
<dbReference type="PaxDb" id="6239-F44A2.1b"/>
<feature type="region of interest" description="Disordered" evidence="4">
    <location>
        <begin position="702"/>
        <end position="733"/>
    </location>
</feature>
<dbReference type="PeptideAtlas" id="H2L031"/>
<dbReference type="WormBase" id="F44A2.1b">
    <property type="protein sequence ID" value="CE27382"/>
    <property type="gene ID" value="WBGene00006499"/>
    <property type="gene designation" value="tag-153"/>
</dbReference>
<dbReference type="Bgee" id="WBGene00006499">
    <property type="expression patterns" value="Expressed in germ line (C elegans) and 4 other cell types or tissues"/>
</dbReference>
<gene>
    <name evidence="6 8" type="primary">tag-153</name>
    <name evidence="6" type="ORF">CELE_F44A2.1</name>
    <name evidence="8" type="ORF">F44A2.1</name>
</gene>
<dbReference type="FunCoup" id="H2L031">
    <property type="interactions" value="3"/>
</dbReference>
<dbReference type="InParanoid" id="H2L031"/>
<dbReference type="eggNOG" id="KOG2151">
    <property type="taxonomic scope" value="Eukaryota"/>
</dbReference>
<evidence type="ECO:0000313" key="7">
    <source>
        <dbReference type="Proteomes" id="UP000001940"/>
    </source>
</evidence>
<evidence type="ECO:0007829" key="9">
    <source>
        <dbReference type="PeptideAtlas" id="H2L031"/>
    </source>
</evidence>
<keyword evidence="9" id="KW-1267">Proteomics identification</keyword>
<dbReference type="GO" id="GO:0000289">
    <property type="term" value="P:nuclear-transcribed mRNA poly(A) tail shortening"/>
    <property type="evidence" value="ECO:0000318"/>
    <property type="project" value="GO_Central"/>
</dbReference>
<dbReference type="Proteomes" id="UP000001940">
    <property type="component" value="Chromosome V"/>
</dbReference>
<comment type="similarity">
    <text evidence="1">Belongs to the CNOT2/3/5 family.</text>
</comment>
<dbReference type="STRING" id="6239.F44A2.1b.1"/>
<proteinExistence type="evidence at protein level"/>
<dbReference type="GO" id="GO:0030015">
    <property type="term" value="C:CCR4-NOT core complex"/>
    <property type="evidence" value="ECO:0000318"/>
    <property type="project" value="GO_Central"/>
</dbReference>
<dbReference type="InterPro" id="IPR007282">
    <property type="entry name" value="NOT2/3/5_C"/>
</dbReference>
<evidence type="ECO:0000313" key="8">
    <source>
        <dbReference type="WormBase" id="F44A2.1b"/>
    </source>
</evidence>
<dbReference type="OrthoDB" id="25391at2759"/>
<dbReference type="CTD" id="179312"/>
<evidence type="ECO:0000313" key="6">
    <source>
        <dbReference type="EMBL" id="CCD71187.1"/>
    </source>
</evidence>
<dbReference type="PANTHER" id="PTHR23326">
    <property type="entry name" value="CCR4 NOT-RELATED"/>
    <property type="match status" value="1"/>
</dbReference>
<dbReference type="KEGG" id="cel:CELE_F44A2.1"/>
<dbReference type="ExpressionAtlas" id="H2L031">
    <property type="expression patterns" value="baseline and differential"/>
</dbReference>
<feature type="compositionally biased region" description="Polar residues" evidence="4">
    <location>
        <begin position="85"/>
        <end position="95"/>
    </location>
</feature>
<reference evidence="6 7" key="1">
    <citation type="journal article" date="1998" name="Science">
        <title>Genome sequence of the nematode C. elegans: a platform for investigating biology.</title>
        <authorList>
            <consortium name="The C. elegans sequencing consortium"/>
            <person name="Sulson J.E."/>
            <person name="Waterston R."/>
        </authorList>
    </citation>
    <scope>NUCLEOTIDE SEQUENCE [LARGE SCALE GENOMIC DNA]</scope>
    <source>
        <strain evidence="6 7">Bristol N2</strain>
    </source>
</reference>
<dbReference type="OMA" id="HELFYIF"/>
<dbReference type="GO" id="GO:0000932">
    <property type="term" value="C:P-body"/>
    <property type="evidence" value="ECO:0000318"/>
    <property type="project" value="GO_Central"/>
</dbReference>
<feature type="compositionally biased region" description="Basic and acidic residues" evidence="4">
    <location>
        <begin position="289"/>
        <end position="300"/>
    </location>
</feature>
<feature type="compositionally biased region" description="Polar residues" evidence="4">
    <location>
        <begin position="27"/>
        <end position="71"/>
    </location>
</feature>
<organism evidence="6 7">
    <name type="scientific">Caenorhabditis elegans</name>
    <dbReference type="NCBI Taxonomy" id="6239"/>
    <lineage>
        <taxon>Eukaryota</taxon>
        <taxon>Metazoa</taxon>
        <taxon>Ecdysozoa</taxon>
        <taxon>Nematoda</taxon>
        <taxon>Chromadorea</taxon>
        <taxon>Rhabditida</taxon>
        <taxon>Rhabditina</taxon>
        <taxon>Rhabditomorpha</taxon>
        <taxon>Rhabditoidea</taxon>
        <taxon>Rhabditidae</taxon>
        <taxon>Peloderinae</taxon>
        <taxon>Caenorhabditis</taxon>
    </lineage>
</organism>
<dbReference type="IntAct" id="H2L031">
    <property type="interactions" value="3"/>
</dbReference>
<feature type="compositionally biased region" description="Low complexity" evidence="4">
    <location>
        <begin position="272"/>
        <end position="286"/>
    </location>
</feature>
<feature type="compositionally biased region" description="Polar residues" evidence="4">
    <location>
        <begin position="711"/>
        <end position="723"/>
    </location>
</feature>
<keyword evidence="3" id="KW-0804">Transcription</keyword>
<feature type="compositionally biased region" description="Polar residues" evidence="4">
    <location>
        <begin position="232"/>
        <end position="251"/>
    </location>
</feature>
<evidence type="ECO:0000256" key="1">
    <source>
        <dbReference type="ARBA" id="ARBA00007682"/>
    </source>
</evidence>